<evidence type="ECO:0000259" key="2">
    <source>
        <dbReference type="PROSITE" id="PS50222"/>
    </source>
</evidence>
<dbReference type="SUPFAM" id="SSF47473">
    <property type="entry name" value="EF-hand"/>
    <property type="match status" value="1"/>
</dbReference>
<dbReference type="PROSITE" id="PS50222">
    <property type="entry name" value="EF_HAND_2"/>
    <property type="match status" value="1"/>
</dbReference>
<dbReference type="EMBL" id="CADCWB010000194">
    <property type="protein sequence ID" value="CAA9527294.1"/>
    <property type="molecule type" value="Genomic_DNA"/>
</dbReference>
<proteinExistence type="predicted"/>
<dbReference type="AlphaFoldDB" id="A0A6J4TP40"/>
<feature type="compositionally biased region" description="Basic and acidic residues" evidence="1">
    <location>
        <begin position="57"/>
        <end position="78"/>
    </location>
</feature>
<evidence type="ECO:0000313" key="3">
    <source>
        <dbReference type="EMBL" id="CAA9527294.1"/>
    </source>
</evidence>
<dbReference type="InterPro" id="IPR011992">
    <property type="entry name" value="EF-hand-dom_pair"/>
</dbReference>
<reference evidence="3" key="1">
    <citation type="submission" date="2020-02" db="EMBL/GenBank/DDBJ databases">
        <authorList>
            <person name="Meier V. D."/>
        </authorList>
    </citation>
    <scope>NUCLEOTIDE SEQUENCE</scope>
    <source>
        <strain evidence="3">AVDCRST_MAG62</strain>
    </source>
</reference>
<protein>
    <recommendedName>
        <fullName evidence="2">EF-hand domain-containing protein</fullName>
    </recommendedName>
</protein>
<organism evidence="3">
    <name type="scientific">uncultured Sphingomonas sp</name>
    <dbReference type="NCBI Taxonomy" id="158754"/>
    <lineage>
        <taxon>Bacteria</taxon>
        <taxon>Pseudomonadati</taxon>
        <taxon>Pseudomonadota</taxon>
        <taxon>Alphaproteobacteria</taxon>
        <taxon>Sphingomonadales</taxon>
        <taxon>Sphingomonadaceae</taxon>
        <taxon>Sphingomonas</taxon>
        <taxon>environmental samples</taxon>
    </lineage>
</organism>
<gene>
    <name evidence="3" type="ORF">AVDCRST_MAG62-1563</name>
</gene>
<feature type="region of interest" description="Disordered" evidence="1">
    <location>
        <begin position="21"/>
        <end position="81"/>
    </location>
</feature>
<name>A0A6J4TP40_9SPHN</name>
<dbReference type="InterPro" id="IPR002048">
    <property type="entry name" value="EF_hand_dom"/>
</dbReference>
<dbReference type="GO" id="GO:0005509">
    <property type="term" value="F:calcium ion binding"/>
    <property type="evidence" value="ECO:0007669"/>
    <property type="project" value="InterPro"/>
</dbReference>
<feature type="domain" description="EF-hand" evidence="2">
    <location>
        <begin position="86"/>
        <end position="109"/>
    </location>
</feature>
<feature type="non-terminal residue" evidence="3">
    <location>
        <position position="109"/>
    </location>
</feature>
<sequence length="109" mass="11879">MAGAVAGFLMLTSAFLPWQGRAQEPTIPPAPPARAGDTAPPLLSLPQASARAPEATPKSREEKRFSRNDKNKNGRVEGEEMFAPRRKAFAKLDKNGNDTLSFDEWAVKT</sequence>
<dbReference type="Gene3D" id="1.10.238.10">
    <property type="entry name" value="EF-hand"/>
    <property type="match status" value="1"/>
</dbReference>
<dbReference type="InterPro" id="IPR018247">
    <property type="entry name" value="EF_Hand_1_Ca_BS"/>
</dbReference>
<dbReference type="PROSITE" id="PS00018">
    <property type="entry name" value="EF_HAND_1"/>
    <property type="match status" value="1"/>
</dbReference>
<accession>A0A6J4TP40</accession>
<evidence type="ECO:0000256" key="1">
    <source>
        <dbReference type="SAM" id="MobiDB-lite"/>
    </source>
</evidence>